<proteinExistence type="inferred from homology"/>
<dbReference type="OrthoDB" id="27543at2759"/>
<gene>
    <name evidence="5" type="ORF">BD289DRAFT_373637</name>
</gene>
<sequence>MGKKRAREADGQSTPAVASADKMDHDGSSDDEDFDIVNVDFEWFNFDTEIDFHGVKGLLRQLFDVDAQLFDMSGLTDVVLEQNTIGSTVKVDSKANDAYAFLTALNLREHREKKPVADLISYLSSKAGQSNNETLAATVPKILAENHVGLVLGERLINMPPEISPPMYSMLVDELEAAVEDKEPYDFTHYLVVSKTYNEVQSILDDGARKNKKAKEEAPMFYFHPEDEILKKHAIATGSFPFTKDDESVADSKRAFQEMGVKSMGYMTLIEAAKFPAAVRAVADYMNPQ</sequence>
<dbReference type="InterPro" id="IPR025602">
    <property type="entry name" value="BCP1_family"/>
</dbReference>
<evidence type="ECO:0000256" key="4">
    <source>
        <dbReference type="SAM" id="MobiDB-lite"/>
    </source>
</evidence>
<dbReference type="PANTHER" id="PTHR13261:SF0">
    <property type="entry name" value="BRCA2 AND CDKN1A-INTERACTING PROTEIN"/>
    <property type="match status" value="1"/>
</dbReference>
<dbReference type="Proteomes" id="UP000241462">
    <property type="component" value="Unassembled WGS sequence"/>
</dbReference>
<evidence type="ECO:0000313" key="6">
    <source>
        <dbReference type="Proteomes" id="UP000241462"/>
    </source>
</evidence>
<comment type="function">
    <text evidence="1 3">Involved in nuclear export, actin cytoskeleton organization and vesicular transport.</text>
</comment>
<dbReference type="GO" id="GO:0015031">
    <property type="term" value="P:protein transport"/>
    <property type="evidence" value="ECO:0007669"/>
    <property type="project" value="UniProtKB-KW"/>
</dbReference>
<keyword evidence="3" id="KW-0653">Protein transport</keyword>
<dbReference type="EMBL" id="KZ678523">
    <property type="protein sequence ID" value="PSR80643.1"/>
    <property type="molecule type" value="Genomic_DNA"/>
</dbReference>
<keyword evidence="3" id="KW-0539">Nucleus</keyword>
<name>A0A2T3A0R4_9PEZI</name>
<keyword evidence="3" id="KW-0813">Transport</keyword>
<keyword evidence="6" id="KW-1185">Reference proteome</keyword>
<dbReference type="PANTHER" id="PTHR13261">
    <property type="entry name" value="BRCA2 AND CDKN1A INTERACTING PROTEIN"/>
    <property type="match status" value="1"/>
</dbReference>
<comment type="subcellular location">
    <subcellularLocation>
        <location evidence="3">Nucleus</location>
    </subcellularLocation>
</comment>
<dbReference type="InParanoid" id="A0A2T3A0R4"/>
<dbReference type="STRING" id="2025994.A0A2T3A0R4"/>
<dbReference type="PIRSF" id="PIRSF028983">
    <property type="entry name" value="BCP1"/>
    <property type="match status" value="1"/>
</dbReference>
<feature type="region of interest" description="Disordered" evidence="4">
    <location>
        <begin position="1"/>
        <end position="29"/>
    </location>
</feature>
<organism evidence="5 6">
    <name type="scientific">Coniella lustricola</name>
    <dbReference type="NCBI Taxonomy" id="2025994"/>
    <lineage>
        <taxon>Eukaryota</taxon>
        <taxon>Fungi</taxon>
        <taxon>Dikarya</taxon>
        <taxon>Ascomycota</taxon>
        <taxon>Pezizomycotina</taxon>
        <taxon>Sordariomycetes</taxon>
        <taxon>Sordariomycetidae</taxon>
        <taxon>Diaporthales</taxon>
        <taxon>Schizoparmaceae</taxon>
        <taxon>Coniella</taxon>
    </lineage>
</organism>
<dbReference type="Pfam" id="PF13862">
    <property type="entry name" value="BCCIP"/>
    <property type="match status" value="1"/>
</dbReference>
<dbReference type="GO" id="GO:0005634">
    <property type="term" value="C:nucleus"/>
    <property type="evidence" value="ECO:0007669"/>
    <property type="project" value="UniProtKB-SubCell"/>
</dbReference>
<evidence type="ECO:0000256" key="1">
    <source>
        <dbReference type="ARBA" id="ARBA00002688"/>
    </source>
</evidence>
<accession>A0A2T3A0R4</accession>
<dbReference type="FunCoup" id="A0A2T3A0R4">
    <property type="interactions" value="964"/>
</dbReference>
<reference evidence="5 6" key="1">
    <citation type="journal article" date="2018" name="Mycol. Prog.">
        <title>Coniella lustricola, a new species from submerged detritus.</title>
        <authorList>
            <person name="Raudabaugh D.B."/>
            <person name="Iturriaga T."/>
            <person name="Carver A."/>
            <person name="Mondo S."/>
            <person name="Pangilinan J."/>
            <person name="Lipzen A."/>
            <person name="He G."/>
            <person name="Amirebrahimi M."/>
            <person name="Grigoriev I.V."/>
            <person name="Miller A.N."/>
        </authorList>
    </citation>
    <scope>NUCLEOTIDE SEQUENCE [LARGE SCALE GENOMIC DNA]</scope>
    <source>
        <strain evidence="5 6">B22-T-1</strain>
    </source>
</reference>
<evidence type="ECO:0000256" key="2">
    <source>
        <dbReference type="ARBA" id="ARBA00006781"/>
    </source>
</evidence>
<evidence type="ECO:0000256" key="3">
    <source>
        <dbReference type="PIRNR" id="PIRNR028983"/>
    </source>
</evidence>
<dbReference type="AlphaFoldDB" id="A0A2T3A0R4"/>
<evidence type="ECO:0000313" key="5">
    <source>
        <dbReference type="EMBL" id="PSR80643.1"/>
    </source>
</evidence>
<protein>
    <recommendedName>
        <fullName evidence="3">Protein BCP1</fullName>
    </recommendedName>
</protein>
<comment type="similarity">
    <text evidence="2 3">Belongs to the BCP1 family.</text>
</comment>